<dbReference type="RefSeq" id="WP_017797197.1">
    <property type="nucleotide sequence ID" value="NZ_BSKO01000001.1"/>
</dbReference>
<comment type="caution">
    <text evidence="2">The sequence shown here is derived from an EMBL/GenBank/DDBJ whole genome shotgun (WGS) entry which is preliminary data.</text>
</comment>
<dbReference type="EMBL" id="BSKO01000001">
    <property type="protein sequence ID" value="GLO66745.1"/>
    <property type="molecule type" value="Genomic_DNA"/>
</dbReference>
<proteinExistence type="predicted"/>
<dbReference type="InterPro" id="IPR052043">
    <property type="entry name" value="PolySaccharide_Degr_Enz"/>
</dbReference>
<name>A0ABQ5TNQ8_9BACI</name>
<dbReference type="Pfam" id="PF07470">
    <property type="entry name" value="Glyco_hydro_88"/>
    <property type="match status" value="1"/>
</dbReference>
<dbReference type="PANTHER" id="PTHR33886:SF8">
    <property type="entry name" value="UNSATURATED RHAMNOGALACTURONAN HYDROLASE (EUROFUNG)"/>
    <property type="match status" value="1"/>
</dbReference>
<dbReference type="PANTHER" id="PTHR33886">
    <property type="entry name" value="UNSATURATED RHAMNOGALACTURONAN HYDROLASE (EUROFUNG)"/>
    <property type="match status" value="1"/>
</dbReference>
<evidence type="ECO:0000313" key="2">
    <source>
        <dbReference type="EMBL" id="GLO66745.1"/>
    </source>
</evidence>
<dbReference type="Proteomes" id="UP001275436">
    <property type="component" value="Unassembled WGS sequence"/>
</dbReference>
<dbReference type="InterPro" id="IPR010905">
    <property type="entry name" value="Glyco_hydro_88"/>
</dbReference>
<gene>
    <name evidence="2" type="primary">yteR</name>
    <name evidence="2" type="ORF">MACH08_25290</name>
</gene>
<evidence type="ECO:0000256" key="1">
    <source>
        <dbReference type="ARBA" id="ARBA00022801"/>
    </source>
</evidence>
<accession>A0ABQ5TNQ8</accession>
<keyword evidence="3" id="KW-1185">Reference proteome</keyword>
<reference evidence="2 3" key="1">
    <citation type="submission" date="2023-02" db="EMBL/GenBank/DDBJ databases">
        <title>Oceanobacillus kimchii IFOP_LL358 isolated form Alexandrium catenella lab strain.</title>
        <authorList>
            <person name="Gajardo G."/>
            <person name="Ueki S."/>
            <person name="Maruyama F."/>
        </authorList>
    </citation>
    <scope>NUCLEOTIDE SEQUENCE [LARGE SCALE GENOMIC DNA]</scope>
    <source>
        <strain evidence="2 3">IFOP_LL358</strain>
    </source>
</reference>
<keyword evidence="1 2" id="KW-0378">Hydrolase</keyword>
<dbReference type="InterPro" id="IPR008928">
    <property type="entry name" value="6-hairpin_glycosidase_sf"/>
</dbReference>
<protein>
    <submittedName>
        <fullName evidence="2">Unsaturated rhamnogalacturonyl hydrolase YteR</fullName>
    </submittedName>
</protein>
<organism evidence="2 3">
    <name type="scientific">Oceanobacillus kimchii</name>
    <dbReference type="NCBI Taxonomy" id="746691"/>
    <lineage>
        <taxon>Bacteria</taxon>
        <taxon>Bacillati</taxon>
        <taxon>Bacillota</taxon>
        <taxon>Bacilli</taxon>
        <taxon>Bacillales</taxon>
        <taxon>Bacillaceae</taxon>
        <taxon>Oceanobacillus</taxon>
    </lineage>
</organism>
<dbReference type="Gene3D" id="1.50.10.10">
    <property type="match status" value="1"/>
</dbReference>
<dbReference type="InterPro" id="IPR012341">
    <property type="entry name" value="6hp_glycosidase-like_sf"/>
</dbReference>
<evidence type="ECO:0000313" key="3">
    <source>
        <dbReference type="Proteomes" id="UP001275436"/>
    </source>
</evidence>
<dbReference type="SUPFAM" id="SSF48208">
    <property type="entry name" value="Six-hairpin glycosidases"/>
    <property type="match status" value="1"/>
</dbReference>
<dbReference type="GO" id="GO:0016787">
    <property type="term" value="F:hydrolase activity"/>
    <property type="evidence" value="ECO:0007669"/>
    <property type="project" value="UniProtKB-KW"/>
</dbReference>
<sequence>MNKLIELNEKTAMTWAEKACRSIMNQFLPNQLPPQNKWHYHQGVFLSGMVEVWRETDNKEYYDYVKEYVDKLIDKEGNFLFARSELDAVQPGLLLIVLYTHTDDNRYKIAAGKLRNLLKTINKTSQGGFWHKDKYPYQMWLDGLYMAGPFAIQYSQLFNEPELIDLVLYQEQLMREHTKNNINGLYHHGWDEKAEQSWATSSGRAPEVWGRALGWYAMVLTYFIELLPKSHPKYGELKLVLKDLFDSLIEYQDQESGMWYQVIDKGHLEDNWLESSCSCLFVYAMAKAVNNDFVDGKYIKSAKKGYEGILKKSTQIDSNNNFVLTDICIGTSIGDYDYYVGRETINNDLHGVGAFILASIELHRYFKL</sequence>